<proteinExistence type="predicted"/>
<accession>A0A4E0REF2</accession>
<reference evidence="2" key="1">
    <citation type="submission" date="2019-03" db="EMBL/GenBank/DDBJ databases">
        <title>Improved annotation for the trematode Fasciola hepatica.</title>
        <authorList>
            <person name="Choi Y.-J."/>
            <person name="Martin J."/>
            <person name="Mitreva M."/>
        </authorList>
    </citation>
    <scope>NUCLEOTIDE SEQUENCE [LARGE SCALE GENOMIC DNA]</scope>
</reference>
<keyword evidence="3" id="KW-1185">Reference proteome</keyword>
<evidence type="ECO:0000313" key="3">
    <source>
        <dbReference type="Proteomes" id="UP000230066"/>
    </source>
</evidence>
<dbReference type="EMBL" id="JXXN02001306">
    <property type="protein sequence ID" value="THD25065.1"/>
    <property type="molecule type" value="Genomic_DNA"/>
</dbReference>
<protein>
    <recommendedName>
        <fullName evidence="4">Tetratricopeptide repeat protein</fullName>
    </recommendedName>
</protein>
<name>A0A4E0REF2_FASHE</name>
<dbReference type="PANTHER" id="PTHR14485">
    <property type="entry name" value="TETRATRICOPEPTIDE REPEAT PROTEIN 23"/>
    <property type="match status" value="1"/>
</dbReference>
<comment type="caution">
    <text evidence="2">The sequence shown here is derived from an EMBL/GenBank/DDBJ whole genome shotgun (WGS) entry which is preliminary data.</text>
</comment>
<gene>
    <name evidence="2" type="ORF">D915_003930</name>
</gene>
<feature type="region of interest" description="Disordered" evidence="1">
    <location>
        <begin position="229"/>
        <end position="248"/>
    </location>
</feature>
<dbReference type="PANTHER" id="PTHR14485:SF2">
    <property type="entry name" value="FUNGAL STAND N-TERMINAL GOODBYE DOMAIN-CONTAINING PROTEIN"/>
    <property type="match status" value="1"/>
</dbReference>
<organism evidence="2 3">
    <name type="scientific">Fasciola hepatica</name>
    <name type="common">Liver fluke</name>
    <dbReference type="NCBI Taxonomy" id="6192"/>
    <lineage>
        <taxon>Eukaryota</taxon>
        <taxon>Metazoa</taxon>
        <taxon>Spiralia</taxon>
        <taxon>Lophotrochozoa</taxon>
        <taxon>Platyhelminthes</taxon>
        <taxon>Trematoda</taxon>
        <taxon>Digenea</taxon>
        <taxon>Plagiorchiida</taxon>
        <taxon>Echinostomata</taxon>
        <taxon>Echinostomatoidea</taxon>
        <taxon>Fasciolidae</taxon>
        <taxon>Fasciola</taxon>
    </lineage>
</organism>
<dbReference type="AlphaFoldDB" id="A0A4E0REF2"/>
<evidence type="ECO:0000256" key="1">
    <source>
        <dbReference type="SAM" id="MobiDB-lite"/>
    </source>
</evidence>
<dbReference type="InterPro" id="IPR042621">
    <property type="entry name" value="TTC23/TTC23L"/>
</dbReference>
<evidence type="ECO:0000313" key="2">
    <source>
        <dbReference type="EMBL" id="THD25065.1"/>
    </source>
</evidence>
<sequence>MYSNLILNPESGPCSTPNHIVGDPASLVQEQNISVIKMSQSLECILFLFSYRMDELTICNFSAILVLNPTTSVSLTWSPLLMDINQMATVEANVIACLKASLEDEAFSNLVKLIAINRITNGKKMMRQAQYLACLSYGYQFIKGSRYALQSDEHSENARKCLLSCASEPARPTDSDGVGDSANSRTMMLIILLTYYTLARSKLLLNRNKEAVKYALKAKSTLAQLLSMDENSTEHTDSEVSDDNAESKTERTICSSSYLDVTSLLLRPGEGFFPPLKHLQIRLCTLLGKTSLLLEKIYQKRPGDDAMQTVIHLNEKLMKISRNRQDTEGNSPFLYLYYDKVEQILTDVLQIRPSVNGSVDCGDISDASILVSARSNDDRIMSVSQQLPYSESEAENGAEHSISEGQLRRQQIEASCALRSLLVRLRLSNKQYEDAKQLLKNNLAVQQVAFGLYSPDAVGTQKMLLSCALAQGSGIRCLNQARECLAMEEVTFGSKSKQASQTREIIQALTGSAT</sequence>
<evidence type="ECO:0008006" key="4">
    <source>
        <dbReference type="Google" id="ProtNLM"/>
    </source>
</evidence>
<dbReference type="Proteomes" id="UP000230066">
    <property type="component" value="Unassembled WGS sequence"/>
</dbReference>